<reference evidence="2 3" key="1">
    <citation type="submission" date="2014-02" db="EMBL/GenBank/DDBJ databases">
        <title>The genome sequence of Colletotrichum nymphaeae SA-01.</title>
        <authorList>
            <person name="Baroncelli R."/>
            <person name="Thon M.R."/>
        </authorList>
    </citation>
    <scope>NUCLEOTIDE SEQUENCE [LARGE SCALE GENOMIC DNA]</scope>
    <source>
        <strain evidence="2 3">SA-01</strain>
    </source>
</reference>
<dbReference type="PANTHER" id="PTHR36848">
    <property type="entry name" value="DNA-BINDING PROTEIN (PUTATIVE SECRETED PROTEIN)-RELATED"/>
    <property type="match status" value="1"/>
</dbReference>
<feature type="signal peptide" evidence="1">
    <location>
        <begin position="1"/>
        <end position="22"/>
    </location>
</feature>
<organism evidence="2 3">
    <name type="scientific">Colletotrichum nymphaeae SA-01</name>
    <dbReference type="NCBI Taxonomy" id="1460502"/>
    <lineage>
        <taxon>Eukaryota</taxon>
        <taxon>Fungi</taxon>
        <taxon>Dikarya</taxon>
        <taxon>Ascomycota</taxon>
        <taxon>Pezizomycotina</taxon>
        <taxon>Sordariomycetes</taxon>
        <taxon>Hypocreomycetidae</taxon>
        <taxon>Glomerellales</taxon>
        <taxon>Glomerellaceae</taxon>
        <taxon>Colletotrichum</taxon>
        <taxon>Colletotrichum acutatum species complex</taxon>
    </lineage>
</organism>
<evidence type="ECO:0000313" key="2">
    <source>
        <dbReference type="EMBL" id="KXH41836.1"/>
    </source>
</evidence>
<evidence type="ECO:0000313" key="3">
    <source>
        <dbReference type="Proteomes" id="UP000070054"/>
    </source>
</evidence>
<evidence type="ECO:0000256" key="1">
    <source>
        <dbReference type="SAM" id="SignalP"/>
    </source>
</evidence>
<dbReference type="Pfam" id="PF17132">
    <property type="entry name" value="Glyco_hydro_106"/>
    <property type="match status" value="1"/>
</dbReference>
<dbReference type="InterPro" id="IPR008979">
    <property type="entry name" value="Galactose-bd-like_sf"/>
</dbReference>
<dbReference type="AlphaFoldDB" id="A0A135T110"/>
<keyword evidence="3" id="KW-1185">Reference proteome</keyword>
<sequence>MRGLRSLAALTASLATISEAHSLDNFVSPPNTHRPKFRYWLPDADVDIEAVTRDVAEIASVGAGGLEFLPYYQFRAPSANWSTYGYGTNASRDVFRAAMQAAADNDLLFDFAIGANQGQGVPSEPESVGLALELVSVDFSASYLESRDLHLCLSRAYVNITVAPGHVFNGTLPLSTQPASPSLHFFMHPCEEFGQQNLSFVLAVEETSVSNASSTAINLGRVIDITTLVDPATRSISWMTPKDSQSIWRLMAWYTRYTNQRSIDGAPEAATWVQNGSWVTDHFSAAGAKKLTGFFDEYMIPEEQDRELLVRVGKYAWEDSMEMDTALWWTHNFADAFRAQRGYDITPCLPFLIQLDNYWAAQNLPYGESFLSQDNSTLVSRCNDDYRLTLQAGYEDYILTTSEWAHKRGLEYSNQPAYNLPLNMLDSIPLVDAPEGESLGFDDSPSLYRHLSGPAHMARNPVVSSEAGAVNGAGYTQTIADPLRIVRRGLAGGVSMNVLHGYAYSGTYAQTTWPGYTVFAYTFTDMWGPRMPAWRGSSQHVGGKGDNDTSDGFMADAMAYVARNQFISQVGTARVDLAFYQYAAPFDKVVYESDNLEKMGFTYDYLGPASFSSQHAAVNEKGILAPDGPAYKALIFANQTKLTLEMAMQTRTFAEAGLPIFVIGSADFQSVGVDGAASVPEIMKGVLEMESVMVLKSAEEVPAALAALNIRPRVLFLEGGEVEKWYCFSRSTDDAEVVFLYNDGETSTTTNVSFLDMEGRTPYILDAWTGSASPLLQYTVKENNVVVPVTLAANQTAILVFSNQTSSSDDEHNTSFLPQPPSTHITSTSGPLEALLYTTFQDPNTNATASNNRVTAHLGLGTTTLTLATGQILTFTTSQLPEATILDVWNITVNDWRSSSNFLCMETVITPYRFLNSPLAPWKDLDTVNLSNTSGTATYETTFRTPSSSTAAKRLGAHLHLGAIVDATTLWVNDERIMLDVNSSPDVVMDITNYLNPSEGADNVVMVEVASTLYNRVRAEQDSIMTSGGAASRAGASYFKAHPAEEYGLKGPASVQWVEVVDIL</sequence>
<dbReference type="EMBL" id="JEMN01001275">
    <property type="protein sequence ID" value="KXH41836.1"/>
    <property type="molecule type" value="Genomic_DNA"/>
</dbReference>
<feature type="chain" id="PRO_5007802985" description="Secreted protein" evidence="1">
    <location>
        <begin position="23"/>
        <end position="1064"/>
    </location>
</feature>
<protein>
    <recommendedName>
        <fullName evidence="4">Secreted protein</fullName>
    </recommendedName>
</protein>
<dbReference type="OrthoDB" id="2588159at2759"/>
<name>A0A135T110_9PEZI</name>
<dbReference type="SUPFAM" id="SSF49785">
    <property type="entry name" value="Galactose-binding domain-like"/>
    <property type="match status" value="1"/>
</dbReference>
<dbReference type="InterPro" id="IPR053161">
    <property type="entry name" value="Ulvan_degrading_GH"/>
</dbReference>
<accession>A0A135T110</accession>
<proteinExistence type="predicted"/>
<comment type="caution">
    <text evidence="2">The sequence shown here is derived from an EMBL/GenBank/DDBJ whole genome shotgun (WGS) entry which is preliminary data.</text>
</comment>
<gene>
    <name evidence="2" type="ORF">CNYM01_06752</name>
</gene>
<dbReference type="PANTHER" id="PTHR36848:SF2">
    <property type="entry name" value="SECRETED PROTEIN"/>
    <property type="match status" value="1"/>
</dbReference>
<keyword evidence="1" id="KW-0732">Signal</keyword>
<evidence type="ECO:0008006" key="4">
    <source>
        <dbReference type="Google" id="ProtNLM"/>
    </source>
</evidence>
<dbReference type="Gene3D" id="2.60.120.260">
    <property type="entry name" value="Galactose-binding domain-like"/>
    <property type="match status" value="1"/>
</dbReference>
<dbReference type="Proteomes" id="UP000070054">
    <property type="component" value="Unassembled WGS sequence"/>
</dbReference>